<dbReference type="InterPro" id="IPR036638">
    <property type="entry name" value="HLH_DNA-bd_sf"/>
</dbReference>
<keyword evidence="6" id="KW-1185">Reference proteome</keyword>
<dbReference type="SUPFAM" id="SSF47459">
    <property type="entry name" value="HLH, helix-loop-helix DNA-binding domain"/>
    <property type="match status" value="1"/>
</dbReference>
<keyword evidence="3" id="KW-0804">Transcription</keyword>
<evidence type="ECO:0000256" key="1">
    <source>
        <dbReference type="ARBA" id="ARBA00004123"/>
    </source>
</evidence>
<dbReference type="EMBL" id="CAUOFW020002325">
    <property type="protein sequence ID" value="CAK9153024.1"/>
    <property type="molecule type" value="Genomic_DNA"/>
</dbReference>
<dbReference type="InterPro" id="IPR044660">
    <property type="entry name" value="IBH1-like"/>
</dbReference>
<evidence type="ECO:0000313" key="6">
    <source>
        <dbReference type="Proteomes" id="UP001642360"/>
    </source>
</evidence>
<dbReference type="Proteomes" id="UP001642360">
    <property type="component" value="Unassembled WGS sequence"/>
</dbReference>
<accession>A0ABC8SCX0</accession>
<organism evidence="5 6">
    <name type="scientific">Ilex paraguariensis</name>
    <name type="common">yerba mate</name>
    <dbReference type="NCBI Taxonomy" id="185542"/>
    <lineage>
        <taxon>Eukaryota</taxon>
        <taxon>Viridiplantae</taxon>
        <taxon>Streptophyta</taxon>
        <taxon>Embryophyta</taxon>
        <taxon>Tracheophyta</taxon>
        <taxon>Spermatophyta</taxon>
        <taxon>Magnoliopsida</taxon>
        <taxon>eudicotyledons</taxon>
        <taxon>Gunneridae</taxon>
        <taxon>Pentapetalae</taxon>
        <taxon>asterids</taxon>
        <taxon>campanulids</taxon>
        <taxon>Aquifoliales</taxon>
        <taxon>Aquifoliaceae</taxon>
        <taxon>Ilex</taxon>
    </lineage>
</organism>
<dbReference type="GO" id="GO:0000976">
    <property type="term" value="F:transcription cis-regulatory region binding"/>
    <property type="evidence" value="ECO:0007669"/>
    <property type="project" value="UniProtKB-ARBA"/>
</dbReference>
<evidence type="ECO:0000256" key="2">
    <source>
        <dbReference type="ARBA" id="ARBA00023015"/>
    </source>
</evidence>
<dbReference type="GO" id="GO:0005634">
    <property type="term" value="C:nucleus"/>
    <property type="evidence" value="ECO:0007669"/>
    <property type="project" value="UniProtKB-SubCell"/>
</dbReference>
<keyword evidence="4" id="KW-0539">Nucleus</keyword>
<evidence type="ECO:0000313" key="5">
    <source>
        <dbReference type="EMBL" id="CAK9153024.1"/>
    </source>
</evidence>
<dbReference type="InterPro" id="IPR044549">
    <property type="entry name" value="bHLH_AtIBH1-like"/>
</dbReference>
<dbReference type="PANTHER" id="PTHR33124">
    <property type="entry name" value="TRANSCRIPTION FACTOR IBH1-LIKE 1"/>
    <property type="match status" value="1"/>
</dbReference>
<dbReference type="AlphaFoldDB" id="A0ABC8SCX0"/>
<protein>
    <recommendedName>
        <fullName evidence="7">BHLH domain-containing protein</fullName>
    </recommendedName>
</protein>
<gene>
    <name evidence="5" type="ORF">ILEXP_LOCUS21265</name>
</gene>
<evidence type="ECO:0000256" key="4">
    <source>
        <dbReference type="ARBA" id="ARBA00023242"/>
    </source>
</evidence>
<proteinExistence type="predicted"/>
<dbReference type="PANTHER" id="PTHR33124:SF12">
    <property type="entry name" value="TRANSCRIPTION FACTOR BHLH148"/>
    <property type="match status" value="1"/>
</dbReference>
<name>A0ABC8SCX0_9AQUA</name>
<sequence length="71" mass="7934">TGDICSNKPVVNKRLPPLQRKVKVLRRLVPGCRKLSFPNLLEETTDYIAALEMQVQALTGLLTGRNTSHSF</sequence>
<comment type="caution">
    <text evidence="5">The sequence shown here is derived from an EMBL/GenBank/DDBJ whole genome shotgun (WGS) entry which is preliminary data.</text>
</comment>
<dbReference type="CDD" id="cd11444">
    <property type="entry name" value="bHLH_AtIBH1_like"/>
    <property type="match status" value="1"/>
</dbReference>
<evidence type="ECO:0000256" key="3">
    <source>
        <dbReference type="ARBA" id="ARBA00023163"/>
    </source>
</evidence>
<reference evidence="5 6" key="1">
    <citation type="submission" date="2024-02" db="EMBL/GenBank/DDBJ databases">
        <authorList>
            <person name="Vignale AGUSTIN F."/>
            <person name="Sosa J E."/>
            <person name="Modenutti C."/>
        </authorList>
    </citation>
    <scope>NUCLEOTIDE SEQUENCE [LARGE SCALE GENOMIC DNA]</scope>
</reference>
<keyword evidence="2" id="KW-0805">Transcription regulation</keyword>
<comment type="subcellular location">
    <subcellularLocation>
        <location evidence="1">Nucleus</location>
    </subcellularLocation>
</comment>
<feature type="non-terminal residue" evidence="5">
    <location>
        <position position="1"/>
    </location>
</feature>
<evidence type="ECO:0008006" key="7">
    <source>
        <dbReference type="Google" id="ProtNLM"/>
    </source>
</evidence>